<evidence type="ECO:0000256" key="1">
    <source>
        <dbReference type="ARBA" id="ARBA00007626"/>
    </source>
</evidence>
<evidence type="ECO:0000313" key="4">
    <source>
        <dbReference type="EMBL" id="KAF7138535.1"/>
    </source>
</evidence>
<reference evidence="4" key="1">
    <citation type="submission" date="2019-11" db="EMBL/GenBank/DDBJ databases">
        <authorList>
            <person name="Liu Y."/>
            <person name="Hou J."/>
            <person name="Li T.-Q."/>
            <person name="Guan C.-H."/>
            <person name="Wu X."/>
            <person name="Wu H.-Z."/>
            <person name="Ling F."/>
            <person name="Zhang R."/>
            <person name="Shi X.-G."/>
            <person name="Ren J.-P."/>
            <person name="Chen E.-F."/>
            <person name="Sun J.-M."/>
        </authorList>
    </citation>
    <scope>NUCLEOTIDE SEQUENCE</scope>
    <source>
        <strain evidence="4">Adult_tree_wgs_1</strain>
        <tissue evidence="4">Leaves</tissue>
    </source>
</reference>
<gene>
    <name evidence="4" type="ORF">RHSIM_Rhsim07G0245100</name>
</gene>
<keyword evidence="2" id="KW-0677">Repeat</keyword>
<evidence type="ECO:0000256" key="3">
    <source>
        <dbReference type="PROSITE-ProRule" id="PRU00708"/>
    </source>
</evidence>
<protein>
    <recommendedName>
        <fullName evidence="6">Pentatricopeptide repeat-containing protein</fullName>
    </recommendedName>
</protein>
<accession>A0A834GQG7</accession>
<dbReference type="Proteomes" id="UP000626092">
    <property type="component" value="Unassembled WGS sequence"/>
</dbReference>
<proteinExistence type="inferred from homology"/>
<dbReference type="Pfam" id="PF13041">
    <property type="entry name" value="PPR_2"/>
    <property type="match status" value="2"/>
</dbReference>
<dbReference type="NCBIfam" id="TIGR00756">
    <property type="entry name" value="PPR"/>
    <property type="match status" value="4"/>
</dbReference>
<feature type="repeat" description="PPR" evidence="3">
    <location>
        <begin position="404"/>
        <end position="438"/>
    </location>
</feature>
<sequence>MVFPILRRSLSSLSPPPPPPPDPSQTLVSTVVQILTHHRSKSRWTHLRSLFPPTGFTPSQVSQITLRIRNKPHLALCFFLFTLRHFLSTPSLLSYSTLIHTLSRSRLLKPQTLTLIQSALHRFPDTDKTPKLFQSLVKTYRECDSAPFVFDLLIKACLGSTRIDQAMEIARMLKSRRISPSVSTCNSVIRSVSKYRGCYAGYDFYKEVFGFGDEGKSRTVGVFKVVPNVDTFNVIMLGFHQDGLVGNVEEIWGEMKALGCEPSGYSYSILMAAYCEDRKMGEAVKLWEEMGIKGLKPDSVAYNTMIGGFCKICEVGRAEEFFREMGLSGVECSCVTFEHLINGHCQIGDVDSALLLYKDMCRKGFRSGSSTVDAVIRGLGGENRVSEALEFLRVAIRKHEIAPKRKSYEVLIKGLCQEGRMEEALKLQAEMVGKGFELNCEIYSAFIEANTKEGNVELAEMLKKEMFETQMPKEEE</sequence>
<dbReference type="PANTHER" id="PTHR47941">
    <property type="entry name" value="PENTATRICOPEPTIDE REPEAT-CONTAINING PROTEIN 3, MITOCHONDRIAL"/>
    <property type="match status" value="1"/>
</dbReference>
<evidence type="ECO:0008006" key="6">
    <source>
        <dbReference type="Google" id="ProtNLM"/>
    </source>
</evidence>
<feature type="repeat" description="PPR" evidence="3">
    <location>
        <begin position="228"/>
        <end position="262"/>
    </location>
</feature>
<name>A0A834GQG7_RHOSS</name>
<dbReference type="InterPro" id="IPR011990">
    <property type="entry name" value="TPR-like_helical_dom_sf"/>
</dbReference>
<dbReference type="InterPro" id="IPR002885">
    <property type="entry name" value="PPR_rpt"/>
</dbReference>
<feature type="repeat" description="PPR" evidence="3">
    <location>
        <begin position="333"/>
        <end position="367"/>
    </location>
</feature>
<dbReference type="OrthoDB" id="185373at2759"/>
<dbReference type="Pfam" id="PF01535">
    <property type="entry name" value="PPR"/>
    <property type="match status" value="3"/>
</dbReference>
<dbReference type="PROSITE" id="PS51375">
    <property type="entry name" value="PPR"/>
    <property type="match status" value="5"/>
</dbReference>
<keyword evidence="5" id="KW-1185">Reference proteome</keyword>
<dbReference type="EMBL" id="WJXA01000007">
    <property type="protein sequence ID" value="KAF7138535.1"/>
    <property type="molecule type" value="Genomic_DNA"/>
</dbReference>
<comment type="caution">
    <text evidence="4">The sequence shown here is derived from an EMBL/GenBank/DDBJ whole genome shotgun (WGS) entry which is preliminary data.</text>
</comment>
<organism evidence="4 5">
    <name type="scientific">Rhododendron simsii</name>
    <name type="common">Sims's rhododendron</name>
    <dbReference type="NCBI Taxonomy" id="118357"/>
    <lineage>
        <taxon>Eukaryota</taxon>
        <taxon>Viridiplantae</taxon>
        <taxon>Streptophyta</taxon>
        <taxon>Embryophyta</taxon>
        <taxon>Tracheophyta</taxon>
        <taxon>Spermatophyta</taxon>
        <taxon>Magnoliopsida</taxon>
        <taxon>eudicotyledons</taxon>
        <taxon>Gunneridae</taxon>
        <taxon>Pentapetalae</taxon>
        <taxon>asterids</taxon>
        <taxon>Ericales</taxon>
        <taxon>Ericaceae</taxon>
        <taxon>Ericoideae</taxon>
        <taxon>Rhodoreae</taxon>
        <taxon>Rhododendron</taxon>
    </lineage>
</organism>
<dbReference type="Gene3D" id="1.25.40.10">
    <property type="entry name" value="Tetratricopeptide repeat domain"/>
    <property type="match status" value="4"/>
</dbReference>
<feature type="repeat" description="PPR" evidence="3">
    <location>
        <begin position="298"/>
        <end position="332"/>
    </location>
</feature>
<feature type="repeat" description="PPR" evidence="3">
    <location>
        <begin position="263"/>
        <end position="297"/>
    </location>
</feature>
<comment type="similarity">
    <text evidence="1">Belongs to the PPR family. P subfamily.</text>
</comment>
<evidence type="ECO:0000313" key="5">
    <source>
        <dbReference type="Proteomes" id="UP000626092"/>
    </source>
</evidence>
<evidence type="ECO:0000256" key="2">
    <source>
        <dbReference type="ARBA" id="ARBA00022737"/>
    </source>
</evidence>
<dbReference type="AlphaFoldDB" id="A0A834GQG7"/>